<evidence type="ECO:0000313" key="2">
    <source>
        <dbReference type="Proteomes" id="UP000664132"/>
    </source>
</evidence>
<dbReference type="Proteomes" id="UP000664132">
    <property type="component" value="Unassembled WGS sequence"/>
</dbReference>
<dbReference type="OrthoDB" id="5405126at2759"/>
<reference evidence="1" key="1">
    <citation type="submission" date="2021-02" db="EMBL/GenBank/DDBJ databases">
        <title>Genome sequence Cadophora malorum strain M34.</title>
        <authorList>
            <person name="Stefanovic E."/>
            <person name="Vu D."/>
            <person name="Scully C."/>
            <person name="Dijksterhuis J."/>
            <person name="Roader J."/>
            <person name="Houbraken J."/>
        </authorList>
    </citation>
    <scope>NUCLEOTIDE SEQUENCE</scope>
    <source>
        <strain evidence="1">M34</strain>
    </source>
</reference>
<name>A0A8H7TMP5_9HELO</name>
<keyword evidence="2" id="KW-1185">Reference proteome</keyword>
<comment type="caution">
    <text evidence="1">The sequence shown here is derived from an EMBL/GenBank/DDBJ whole genome shotgun (WGS) entry which is preliminary data.</text>
</comment>
<gene>
    <name evidence="1" type="ORF">IFR04_005119</name>
</gene>
<dbReference type="EMBL" id="JAFJYH010000060">
    <property type="protein sequence ID" value="KAG4421743.1"/>
    <property type="molecule type" value="Genomic_DNA"/>
</dbReference>
<sequence length="370" mass="41415">MNSRNLSRAVRCSECAVRTAGRGTPLQQRTFSSSSTRQKHGAVPTFTEVSSPELQDLFTKLRERVFLPAHVAQPQRDLIFKAKHKKSLEVEPVTAIVAGEEFTLKYLDPLTDVPGKYKSFNKALALMKDKRDWNNVPNLLQGLKTAKFRIGGDARMRLLRKAGRAERQDVILECLRRADETGMTLKEPDFVVQVFFWMRQKAYLSDWDAEETKKALHWAEMVKDMMAEPKHQPAAGSNSLANLLEVNGILLELAAIRASKYQDGKDVDGKVEKYATDLLASPRDFQVRRQNKSVGENFWLSTNVPVVHGSKLAQAVLGVTSELSSRLKTLGEELEPLLSKAKAQVSETPTKNGTIQTGVMMYERLLGSGK</sequence>
<organism evidence="1 2">
    <name type="scientific">Cadophora malorum</name>
    <dbReference type="NCBI Taxonomy" id="108018"/>
    <lineage>
        <taxon>Eukaryota</taxon>
        <taxon>Fungi</taxon>
        <taxon>Dikarya</taxon>
        <taxon>Ascomycota</taxon>
        <taxon>Pezizomycotina</taxon>
        <taxon>Leotiomycetes</taxon>
        <taxon>Helotiales</taxon>
        <taxon>Ploettnerulaceae</taxon>
        <taxon>Cadophora</taxon>
    </lineage>
</organism>
<protein>
    <submittedName>
        <fullName evidence="1">Uncharacterized protein</fullName>
    </submittedName>
</protein>
<accession>A0A8H7TMP5</accession>
<proteinExistence type="predicted"/>
<evidence type="ECO:0000313" key="1">
    <source>
        <dbReference type="EMBL" id="KAG4421743.1"/>
    </source>
</evidence>
<dbReference type="AlphaFoldDB" id="A0A8H7TMP5"/>